<organism evidence="2 3">
    <name type="scientific">Cytospora schulzeri</name>
    <dbReference type="NCBI Taxonomy" id="448051"/>
    <lineage>
        <taxon>Eukaryota</taxon>
        <taxon>Fungi</taxon>
        <taxon>Dikarya</taxon>
        <taxon>Ascomycota</taxon>
        <taxon>Pezizomycotina</taxon>
        <taxon>Sordariomycetes</taxon>
        <taxon>Sordariomycetidae</taxon>
        <taxon>Diaporthales</taxon>
        <taxon>Cytosporaceae</taxon>
        <taxon>Cytospora</taxon>
    </lineage>
</organism>
<feature type="region of interest" description="Disordered" evidence="1">
    <location>
        <begin position="973"/>
        <end position="1076"/>
    </location>
</feature>
<feature type="compositionally biased region" description="Polar residues" evidence="1">
    <location>
        <begin position="392"/>
        <end position="401"/>
    </location>
</feature>
<feature type="compositionally biased region" description="Low complexity" evidence="1">
    <location>
        <begin position="1002"/>
        <end position="1014"/>
    </location>
</feature>
<feature type="region of interest" description="Disordered" evidence="1">
    <location>
        <begin position="1088"/>
        <end position="1130"/>
    </location>
</feature>
<feature type="region of interest" description="Disordered" evidence="1">
    <location>
        <begin position="623"/>
        <end position="722"/>
    </location>
</feature>
<dbReference type="OrthoDB" id="206201at2759"/>
<proteinExistence type="predicted"/>
<accession>A0A423VWD6</accession>
<dbReference type="Proteomes" id="UP000283895">
    <property type="component" value="Unassembled WGS sequence"/>
</dbReference>
<comment type="caution">
    <text evidence="2">The sequence shown here is derived from an EMBL/GenBank/DDBJ whole genome shotgun (WGS) entry which is preliminary data.</text>
</comment>
<reference evidence="2 3" key="1">
    <citation type="submission" date="2015-09" db="EMBL/GenBank/DDBJ databases">
        <title>Host preference determinants of Valsa canker pathogens revealed by comparative genomics.</title>
        <authorList>
            <person name="Yin Z."/>
            <person name="Huang L."/>
        </authorList>
    </citation>
    <scope>NUCLEOTIDE SEQUENCE [LARGE SCALE GENOMIC DNA]</scope>
    <source>
        <strain evidence="2 3">03-1</strain>
    </source>
</reference>
<feature type="compositionally biased region" description="Basic and acidic residues" evidence="1">
    <location>
        <begin position="666"/>
        <end position="679"/>
    </location>
</feature>
<feature type="region of interest" description="Disordered" evidence="1">
    <location>
        <begin position="310"/>
        <end position="401"/>
    </location>
</feature>
<keyword evidence="3" id="KW-1185">Reference proteome</keyword>
<feature type="region of interest" description="Disordered" evidence="1">
    <location>
        <begin position="460"/>
        <end position="518"/>
    </location>
</feature>
<feature type="region of interest" description="Disordered" evidence="1">
    <location>
        <begin position="112"/>
        <end position="144"/>
    </location>
</feature>
<gene>
    <name evidence="2" type="ORF">VMCG_08515</name>
</gene>
<evidence type="ECO:0000313" key="2">
    <source>
        <dbReference type="EMBL" id="ROV95398.1"/>
    </source>
</evidence>
<feature type="compositionally biased region" description="Polar residues" evidence="1">
    <location>
        <begin position="340"/>
        <end position="350"/>
    </location>
</feature>
<name>A0A423VWD6_9PEZI</name>
<feature type="region of interest" description="Disordered" evidence="1">
    <location>
        <begin position="266"/>
        <end position="298"/>
    </location>
</feature>
<feature type="compositionally biased region" description="Low complexity" evidence="1">
    <location>
        <begin position="1061"/>
        <end position="1076"/>
    </location>
</feature>
<dbReference type="STRING" id="356882.A0A423VWD6"/>
<dbReference type="EMBL" id="LKEA01000036">
    <property type="protein sequence ID" value="ROV95398.1"/>
    <property type="molecule type" value="Genomic_DNA"/>
</dbReference>
<evidence type="ECO:0000313" key="3">
    <source>
        <dbReference type="Proteomes" id="UP000283895"/>
    </source>
</evidence>
<evidence type="ECO:0000256" key="1">
    <source>
        <dbReference type="SAM" id="MobiDB-lite"/>
    </source>
</evidence>
<feature type="compositionally biased region" description="Polar residues" evidence="1">
    <location>
        <begin position="112"/>
        <end position="139"/>
    </location>
</feature>
<sequence>MAFLVNGSLEHTRPLIISLSVRIVYAGISASASSPEDPTHYHNQTYCRSMLRRHSTKSKSDLHRRKSTTSVRSVPLEHINVAVAQRDARLAAVEAFARGQDRLSAEMAMFPPQSTSVRKENSSPARISRNNSTASQYHSGQDDHVLGRRQSVRFVGPDSGLNSRASRISMRTTAPDCPDIPQRRSIYRSQSSQDVAHRPRSVLRDTQNLQLPDRISSVGKTAGVPEPGLSQAYLQALAPDYEQYTPEDDVASMPSSYRRVRKTRSMYTPRNSIRNGVDEGNKVAQEPPATDKAQKINPATSVSRYSFLYRKQSDSRPTTSALTAPKSMSFLRQRRDRGDSSVSAQDSACGSSPAMDSHESSHRSRRLLPKPSRLFGSRGKGIGTDSPKESRSSSPTGVIPTSATGVSLALSLSRHGSMKSKARKVSSSLKSRFKSLFVNKSEDDAKLPAQQIEAQKTHVSEIYEDNPWTSSTGGFGHERERSSLSRVSTRLPSLHAVPSSERLRSRRGSIGSFGGESRKVSDEKSRVTSWASTEVNTVIAHNTQDSIEEWDKQRLSIINEHGFHAPSSSLGCQKLGLQTITSQEELASSTALDRLPPGATVDSQRVYSALMKRMNETRQLAGIVEQQRKSSENSDPFYMLSPSSTADSGESSDAAAPGHGYLPRELSCEPSKKDDEYQHHSRSTSSTTRSSYKIEPSPVAGDHRVLSPPIHLTPKGKDAPAARSITDRSSAFFGTPTSHLFRTTSPYRRSLQEAIRAEYERQEPSVDTTETIATTPTQEAAGKVAYSDSNYSEGTQIHNLEMKKEFPVAGHASSTNAHGDVSVLTDTPTYRPTGQRHISTASSVDWKASLAADVEKMEQSPNSPTKVTGRASEVEYALPTMPRSFGCGHVREAAQIGSYDEDEYNSNPTVRMPTNPTTPLGTIDSNVVKLSPQQRSVLRTTPPSAAILQENEAPTSYEVKTLTSLGEQNAASCNLPKDAMRPRASPLDGNDDAPCHRDRRPATQQQPETPTQGPAIRQTKSLARLQSSFSSGIREPQTGSPRPPASSTVRLMRKGCGAGGRLESSGASAASGSSPAFSGAFERHFGSLSGRPGVGGGGEVLEKENRSPHHGGGAGVEVQDQGGLETKGLVRGSKTMVEMFLGSRRRQGASGDGAAFL</sequence>
<feature type="compositionally biased region" description="Polar residues" evidence="1">
    <location>
        <begin position="641"/>
        <end position="651"/>
    </location>
</feature>
<feature type="compositionally biased region" description="Polar residues" evidence="1">
    <location>
        <begin position="1018"/>
        <end position="1049"/>
    </location>
</feature>
<protein>
    <submittedName>
        <fullName evidence="2">Uncharacterized protein</fullName>
    </submittedName>
</protein>
<dbReference type="AlphaFoldDB" id="A0A423VWD6"/>